<accession>A0A317PPS7</accession>
<organism evidence="1 2">
    <name type="scientific">Hoeflea marina</name>
    <dbReference type="NCBI Taxonomy" id="274592"/>
    <lineage>
        <taxon>Bacteria</taxon>
        <taxon>Pseudomonadati</taxon>
        <taxon>Pseudomonadota</taxon>
        <taxon>Alphaproteobacteria</taxon>
        <taxon>Hyphomicrobiales</taxon>
        <taxon>Rhizobiaceae</taxon>
        <taxon>Hoeflea</taxon>
    </lineage>
</organism>
<evidence type="ECO:0008006" key="3">
    <source>
        <dbReference type="Google" id="ProtNLM"/>
    </source>
</evidence>
<keyword evidence="2" id="KW-1185">Reference proteome</keyword>
<gene>
    <name evidence="1" type="ORF">DFR52_101153</name>
</gene>
<dbReference type="RefSeq" id="WP_210205743.1">
    <property type="nucleotide sequence ID" value="NZ_QGTR01000001.1"/>
</dbReference>
<evidence type="ECO:0000313" key="2">
    <source>
        <dbReference type="Proteomes" id="UP000246352"/>
    </source>
</evidence>
<dbReference type="Proteomes" id="UP000246352">
    <property type="component" value="Unassembled WGS sequence"/>
</dbReference>
<dbReference type="SUPFAM" id="SSF54427">
    <property type="entry name" value="NTF2-like"/>
    <property type="match status" value="1"/>
</dbReference>
<proteinExistence type="predicted"/>
<dbReference type="AlphaFoldDB" id="A0A317PPS7"/>
<sequence>MQDQISPALPAPISAYLEANARLDAEAMLAPFASDAVVGDERRSHAGTDEIRAWILEASIANQAVPRVTGYRLEDGGQARPDVHVVDAEVSGGFPGSPVQLSFRFVLADGAIARLAIS</sequence>
<dbReference type="Gene3D" id="3.10.450.50">
    <property type="match status" value="1"/>
</dbReference>
<protein>
    <recommendedName>
        <fullName evidence="3">SnoaL-like protein</fullName>
    </recommendedName>
</protein>
<dbReference type="EMBL" id="QGTR01000001">
    <property type="protein sequence ID" value="PWW03472.1"/>
    <property type="molecule type" value="Genomic_DNA"/>
</dbReference>
<name>A0A317PPS7_9HYPH</name>
<dbReference type="InterPro" id="IPR032710">
    <property type="entry name" value="NTF2-like_dom_sf"/>
</dbReference>
<reference evidence="1 2" key="1">
    <citation type="submission" date="2018-05" db="EMBL/GenBank/DDBJ databases">
        <title>Genomic Encyclopedia of Type Strains, Phase IV (KMG-IV): sequencing the most valuable type-strain genomes for metagenomic binning, comparative biology and taxonomic classification.</title>
        <authorList>
            <person name="Goeker M."/>
        </authorList>
    </citation>
    <scope>NUCLEOTIDE SEQUENCE [LARGE SCALE GENOMIC DNA]</scope>
    <source>
        <strain evidence="1 2">DSM 16791</strain>
    </source>
</reference>
<comment type="caution">
    <text evidence="1">The sequence shown here is derived from an EMBL/GenBank/DDBJ whole genome shotgun (WGS) entry which is preliminary data.</text>
</comment>
<evidence type="ECO:0000313" key="1">
    <source>
        <dbReference type="EMBL" id="PWW03472.1"/>
    </source>
</evidence>